<evidence type="ECO:0000259" key="7">
    <source>
        <dbReference type="PROSITE" id="PS50975"/>
    </source>
</evidence>
<name>A0A439DE56_9PEZI</name>
<dbReference type="Pfam" id="PF14698">
    <property type="entry name" value="ASL_C2"/>
    <property type="match status" value="1"/>
</dbReference>
<keyword evidence="6" id="KW-0547">Nucleotide-binding</keyword>
<dbReference type="NCBIfam" id="TIGR00838">
    <property type="entry name" value="argH"/>
    <property type="match status" value="1"/>
</dbReference>
<dbReference type="PANTHER" id="PTHR43814">
    <property type="entry name" value="ARGININOSUCCINATE LYASE"/>
    <property type="match status" value="1"/>
</dbReference>
<sequence>MLRPFDTPEARLTGERSTLSPFNKVLAAAVGACLLSKGAERDTVSRELSNRLLLPVLQDRPRTSRTVVVLGYGRNPPAAAGVFMAARALKVNILALDRPGHWLSKPEYAAWCDEFIPIDRTLDAGLPYRIIAAIGEYGKPVHGIISYFDPLLPVTAAVADRLGLPTAPVRAYEVAADKFKTSEAEGHGAYRLSSLQEALTVARSGRDGIGYPLIIKPCSGCGSEGVFRAESESDVVQAVQSIDSDRHGKSFVVEKYCDGPEVDANLVLCDGELVFFEVSDDFPKDGDGVARSNGQLQNFLEVANVLPSALPASEQETLKRSLHQSLLRLGFTSGFFHLEARVQNSHMEYTMGADGTVDLREREKRPSIDPAAWLLEINARPPGQQAAWASRRTYGVDYWGLSLAFALGDSATARALAVPFQSNSQYWCQIVFIPALRGGVFQSEDVCYAEDPLTLSRLRATNSIGMAPNTSTLLWGGRFTESMDGLMVEFNESLPFDKVLYKADIQGSITFAKALCQLNLISENELAQILQGLASVEKEWDQGNFVIKPNIDEDIHTANERRLAELIGSSIAGKLHTGRSRNEQIATDMRLWARGRLAELAAVMKELLGVCAARAKLDIDVVMPGYTHMQRAQPIRFSHWLLSHATFIMGDLKRLEGVQGRIELCPLGVGALAGNPFGIDRDFLASDLGFSAVHPNSLAAVADRDFVVEILQWSSLMMAHLSRLSEDLIIYSTAEFGFVCVADAYSTGSSLMPQKKNPDSLELIRGKAGRVMGQASGFLSTIKSLPTAYNKDLQESVEPLLDCVKTSFHSLRITLGVLDTLKVNANRMKSALTADMLATDVADYLVMKGVPFRETHHMAGSVVRKAEELGVSIAEVSLADLKQISPHFDNDIAQVFDFEKSVERRSAQGGTSKASVLAQISSIEAFLAKQGNSS</sequence>
<evidence type="ECO:0000256" key="1">
    <source>
        <dbReference type="ARBA" id="ARBA00000985"/>
    </source>
</evidence>
<reference evidence="8 9" key="1">
    <citation type="submission" date="2018-12" db="EMBL/GenBank/DDBJ databases">
        <title>Draft genome sequence of Xylaria grammica IHI A82.</title>
        <authorList>
            <person name="Buettner E."/>
            <person name="Kellner H."/>
        </authorList>
    </citation>
    <scope>NUCLEOTIDE SEQUENCE [LARGE SCALE GENOMIC DNA]</scope>
    <source>
        <strain evidence="8 9">IHI A82</strain>
    </source>
</reference>
<dbReference type="GO" id="GO:0005524">
    <property type="term" value="F:ATP binding"/>
    <property type="evidence" value="ECO:0007669"/>
    <property type="project" value="UniProtKB-UniRule"/>
</dbReference>
<dbReference type="GO" id="GO:0005829">
    <property type="term" value="C:cytosol"/>
    <property type="evidence" value="ECO:0007669"/>
    <property type="project" value="TreeGrafter"/>
</dbReference>
<evidence type="ECO:0000313" key="9">
    <source>
        <dbReference type="Proteomes" id="UP000286045"/>
    </source>
</evidence>
<dbReference type="PROSITE" id="PS50975">
    <property type="entry name" value="ATP_GRASP"/>
    <property type="match status" value="1"/>
</dbReference>
<dbReference type="EC" id="4.3.2.1" evidence="4"/>
<comment type="catalytic activity">
    <reaction evidence="1">
        <text>2-(N(omega)-L-arginino)succinate = fumarate + L-arginine</text>
        <dbReference type="Rhea" id="RHEA:24020"/>
        <dbReference type="ChEBI" id="CHEBI:29806"/>
        <dbReference type="ChEBI" id="CHEBI:32682"/>
        <dbReference type="ChEBI" id="CHEBI:57472"/>
        <dbReference type="EC" id="4.3.2.1"/>
    </reaction>
</comment>
<dbReference type="InterPro" id="IPR013815">
    <property type="entry name" value="ATP_grasp_subdomain_1"/>
</dbReference>
<dbReference type="InterPro" id="IPR041472">
    <property type="entry name" value="BL00235/CARNS1_N"/>
</dbReference>
<dbReference type="FunFam" id="1.10.40.30:FF:000001">
    <property type="entry name" value="Argininosuccinate lyase"/>
    <property type="match status" value="1"/>
</dbReference>
<dbReference type="Gene3D" id="3.30.470.20">
    <property type="entry name" value="ATP-grasp fold, B domain"/>
    <property type="match status" value="1"/>
</dbReference>
<dbReference type="Gene3D" id="1.10.275.10">
    <property type="entry name" value="Fumarase/aspartase (N-terminal domain)"/>
    <property type="match status" value="1"/>
</dbReference>
<dbReference type="InterPro" id="IPR011761">
    <property type="entry name" value="ATP-grasp"/>
</dbReference>
<keyword evidence="6" id="KW-0067">ATP-binding</keyword>
<dbReference type="UniPathway" id="UPA00068"/>
<dbReference type="PANTHER" id="PTHR43814:SF1">
    <property type="entry name" value="ARGININOSUCCINATE LYASE"/>
    <property type="match status" value="1"/>
</dbReference>
<dbReference type="InterPro" id="IPR029419">
    <property type="entry name" value="Arg_succ_lyase_C"/>
</dbReference>
<gene>
    <name evidence="8" type="ORF">EKO27_g2469</name>
</gene>
<dbReference type="GO" id="GO:0046872">
    <property type="term" value="F:metal ion binding"/>
    <property type="evidence" value="ECO:0007669"/>
    <property type="project" value="InterPro"/>
</dbReference>
<dbReference type="STRING" id="363999.A0A439DE56"/>
<dbReference type="Gene3D" id="3.30.1490.20">
    <property type="entry name" value="ATP-grasp fold, A domain"/>
    <property type="match status" value="1"/>
</dbReference>
<dbReference type="SUPFAM" id="SSF48557">
    <property type="entry name" value="L-aspartase-like"/>
    <property type="match status" value="1"/>
</dbReference>
<dbReference type="Pfam" id="PF00206">
    <property type="entry name" value="Lyase_1"/>
    <property type="match status" value="1"/>
</dbReference>
<evidence type="ECO:0000256" key="4">
    <source>
        <dbReference type="ARBA" id="ARBA00012338"/>
    </source>
</evidence>
<feature type="domain" description="ATP-grasp" evidence="7">
    <location>
        <begin position="156"/>
        <end position="407"/>
    </location>
</feature>
<dbReference type="Gene3D" id="1.10.40.30">
    <property type="entry name" value="Fumarase/aspartase (C-terminal domain)"/>
    <property type="match status" value="1"/>
</dbReference>
<dbReference type="Pfam" id="PF13535">
    <property type="entry name" value="ATP-grasp_4"/>
    <property type="match status" value="1"/>
</dbReference>
<dbReference type="FunFam" id="1.10.275.10:FF:000002">
    <property type="entry name" value="Argininosuccinate lyase"/>
    <property type="match status" value="1"/>
</dbReference>
<dbReference type="PROSITE" id="PS00163">
    <property type="entry name" value="FUMARATE_LYASES"/>
    <property type="match status" value="1"/>
</dbReference>
<dbReference type="EMBL" id="RYZI01000045">
    <property type="protein sequence ID" value="RWA12646.1"/>
    <property type="molecule type" value="Genomic_DNA"/>
</dbReference>
<dbReference type="Gene3D" id="3.40.50.20">
    <property type="match status" value="1"/>
</dbReference>
<dbReference type="PRINTS" id="PR00145">
    <property type="entry name" value="ARGSUCLYASE"/>
</dbReference>
<dbReference type="InterPro" id="IPR008948">
    <property type="entry name" value="L-Aspartase-like"/>
</dbReference>
<comment type="caution">
    <text evidence="8">The sequence shown here is derived from an EMBL/GenBank/DDBJ whole genome shotgun (WGS) entry which is preliminary data.</text>
</comment>
<dbReference type="Pfam" id="PF18130">
    <property type="entry name" value="ATPgrasp_N"/>
    <property type="match status" value="1"/>
</dbReference>
<organism evidence="8 9">
    <name type="scientific">Xylaria grammica</name>
    <dbReference type="NCBI Taxonomy" id="363999"/>
    <lineage>
        <taxon>Eukaryota</taxon>
        <taxon>Fungi</taxon>
        <taxon>Dikarya</taxon>
        <taxon>Ascomycota</taxon>
        <taxon>Pezizomycotina</taxon>
        <taxon>Sordariomycetes</taxon>
        <taxon>Xylariomycetidae</taxon>
        <taxon>Xylariales</taxon>
        <taxon>Xylariaceae</taxon>
        <taxon>Xylaria</taxon>
    </lineage>
</organism>
<dbReference type="SUPFAM" id="SSF56059">
    <property type="entry name" value="Glutathione synthetase ATP-binding domain-like"/>
    <property type="match status" value="1"/>
</dbReference>
<comment type="pathway">
    <text evidence="2">Amino-acid biosynthesis; L-arginine biosynthesis; L-arginine from L-ornithine and carbamoyl phosphate: step 3/3.</text>
</comment>
<dbReference type="GO" id="GO:0004056">
    <property type="term" value="F:argininosuccinate lyase activity"/>
    <property type="evidence" value="ECO:0007669"/>
    <property type="project" value="UniProtKB-EC"/>
</dbReference>
<dbReference type="InterPro" id="IPR024083">
    <property type="entry name" value="Fumarase/histidase_N"/>
</dbReference>
<evidence type="ECO:0000256" key="3">
    <source>
        <dbReference type="ARBA" id="ARBA00010755"/>
    </source>
</evidence>
<evidence type="ECO:0000256" key="6">
    <source>
        <dbReference type="PROSITE-ProRule" id="PRU00409"/>
    </source>
</evidence>
<dbReference type="InterPro" id="IPR000362">
    <property type="entry name" value="Fumarate_lyase_fam"/>
</dbReference>
<protein>
    <recommendedName>
        <fullName evidence="4">argininosuccinate lyase</fullName>
        <ecNumber evidence="4">4.3.2.1</ecNumber>
    </recommendedName>
    <alternativeName>
        <fullName evidence="5">Arginosuccinase</fullName>
    </alternativeName>
</protein>
<dbReference type="GO" id="GO:0042450">
    <property type="term" value="P:L-arginine biosynthetic process via ornithine"/>
    <property type="evidence" value="ECO:0007669"/>
    <property type="project" value="InterPro"/>
</dbReference>
<comment type="similarity">
    <text evidence="3">Belongs to the lyase 1 family. Argininosuccinate lyase subfamily.</text>
</comment>
<proteinExistence type="inferred from homology"/>
<dbReference type="PRINTS" id="PR00149">
    <property type="entry name" value="FUMRATELYASE"/>
</dbReference>
<evidence type="ECO:0000256" key="5">
    <source>
        <dbReference type="ARBA" id="ARBA00032749"/>
    </source>
</evidence>
<dbReference type="InterPro" id="IPR022761">
    <property type="entry name" value="Fumarate_lyase_N"/>
</dbReference>
<dbReference type="FunFam" id="1.20.200.10:FF:000015">
    <property type="entry name" value="argininosuccinate lyase isoform X2"/>
    <property type="match status" value="1"/>
</dbReference>
<keyword evidence="9" id="KW-1185">Reference proteome</keyword>
<evidence type="ECO:0000256" key="2">
    <source>
        <dbReference type="ARBA" id="ARBA00004941"/>
    </source>
</evidence>
<dbReference type="HAMAP" id="MF_00006">
    <property type="entry name" value="Arg_succ_lyase"/>
    <property type="match status" value="1"/>
</dbReference>
<dbReference type="InterPro" id="IPR020557">
    <property type="entry name" value="Fumarate_lyase_CS"/>
</dbReference>
<dbReference type="Proteomes" id="UP000286045">
    <property type="component" value="Unassembled WGS sequence"/>
</dbReference>
<accession>A0A439DE56</accession>
<dbReference type="AlphaFoldDB" id="A0A439DE56"/>
<evidence type="ECO:0000313" key="8">
    <source>
        <dbReference type="EMBL" id="RWA12646.1"/>
    </source>
</evidence>
<dbReference type="InterPro" id="IPR009049">
    <property type="entry name" value="Argininosuccinate_lyase"/>
</dbReference>
<dbReference type="CDD" id="cd01359">
    <property type="entry name" value="Argininosuccinate_lyase"/>
    <property type="match status" value="1"/>
</dbReference>
<dbReference type="Gene3D" id="1.20.200.10">
    <property type="entry name" value="Fumarase/aspartase (Central domain)"/>
    <property type="match status" value="1"/>
</dbReference>